<comment type="caution">
    <text evidence="4">The sequence shown here is derived from an EMBL/GenBank/DDBJ whole genome shotgun (WGS) entry which is preliminary data.</text>
</comment>
<comment type="cofactor">
    <cofactor evidence="1">
        <name>pyridoxal 5'-phosphate</name>
        <dbReference type="ChEBI" id="CHEBI:597326"/>
    </cofactor>
</comment>
<dbReference type="InterPro" id="IPR004839">
    <property type="entry name" value="Aminotransferase_I/II_large"/>
</dbReference>
<protein>
    <submittedName>
        <fullName evidence="4">Glycine C-acetyltransferase</fullName>
    </submittedName>
</protein>
<dbReference type="PANTHER" id="PTHR13693">
    <property type="entry name" value="CLASS II AMINOTRANSFERASE/8-AMINO-7-OXONONANOATE SYNTHASE"/>
    <property type="match status" value="1"/>
</dbReference>
<gene>
    <name evidence="4" type="ORF">DES52_103310</name>
</gene>
<feature type="domain" description="Aminotransferase class I/classII large" evidence="3">
    <location>
        <begin position="77"/>
        <end position="422"/>
    </location>
</feature>
<dbReference type="Proteomes" id="UP000248326">
    <property type="component" value="Unassembled WGS sequence"/>
</dbReference>
<accession>A0A318S9S0</accession>
<sequence length="438" mass="47242">MTIDEGTQDRALSGSVASYRRTTGRDLLERWTEHYEWLEARSDFGVEPYSKYTASRIAPITEAYNRRGDLLGGGPAINFASQDYLSLSAHPHVLEAAKTAVDLYGVHSAGSAALMGGTHLTQILERRLAQHLRVTDCTVFPTGWGAGYGVVRTLVSPQDHVVMDAIAHACLQEGARAATKNVHLFSNNSFEEAARVLEHVRSQHPDAGILLVTEGVFSMDSTVPNVKAFQALARQHGATLVVDVAHDLGCLGTHGGGVLELQDMLGEVDVVMGSFSKTFASNGGFVATNHKALKLALRYNCGPLTFTNALSPVQAACVLAALDVVQSDEGHERRERLMHNSLHLREALTSSGFEVMGEPSAIVPVVLGSPAQARLMTREVVSLGFLVNLVEYPAVAKNASRWRLQVMADHEQQHVDALVKALGTVRAALHEQRATSSA</sequence>
<reference evidence="4 5" key="1">
    <citation type="submission" date="2018-06" db="EMBL/GenBank/DDBJ databases">
        <title>Genomic Encyclopedia of Type Strains, Phase IV (KMG-IV): sequencing the most valuable type-strain genomes for metagenomic binning, comparative biology and taxonomic classification.</title>
        <authorList>
            <person name="Goeker M."/>
        </authorList>
    </citation>
    <scope>NUCLEOTIDE SEQUENCE [LARGE SCALE GENOMIC DNA]</scope>
    <source>
        <strain evidence="4 5">DSM 18048</strain>
    </source>
</reference>
<keyword evidence="2 4" id="KW-0808">Transferase</keyword>
<dbReference type="InterPro" id="IPR015422">
    <property type="entry name" value="PyrdxlP-dep_Trfase_small"/>
</dbReference>
<dbReference type="Pfam" id="PF00155">
    <property type="entry name" value="Aminotran_1_2"/>
    <property type="match status" value="1"/>
</dbReference>
<dbReference type="InterPro" id="IPR015421">
    <property type="entry name" value="PyrdxlP-dep_Trfase_major"/>
</dbReference>
<dbReference type="EMBL" id="QJSX01000003">
    <property type="protein sequence ID" value="PYE55475.1"/>
    <property type="molecule type" value="Genomic_DNA"/>
</dbReference>
<evidence type="ECO:0000313" key="4">
    <source>
        <dbReference type="EMBL" id="PYE55475.1"/>
    </source>
</evidence>
<name>A0A318S9S0_9DEIO</name>
<dbReference type="Gene3D" id="3.90.1150.10">
    <property type="entry name" value="Aspartate Aminotransferase, domain 1"/>
    <property type="match status" value="1"/>
</dbReference>
<proteinExistence type="predicted"/>
<evidence type="ECO:0000259" key="3">
    <source>
        <dbReference type="Pfam" id="PF00155"/>
    </source>
</evidence>
<evidence type="ECO:0000256" key="1">
    <source>
        <dbReference type="ARBA" id="ARBA00001933"/>
    </source>
</evidence>
<dbReference type="GO" id="GO:0030170">
    <property type="term" value="F:pyridoxal phosphate binding"/>
    <property type="evidence" value="ECO:0007669"/>
    <property type="project" value="InterPro"/>
</dbReference>
<dbReference type="PANTHER" id="PTHR13693:SF103">
    <property type="entry name" value="AMINOTRANSFERASE CLASS I_CLASSII DOMAIN-CONTAINING PROTEIN"/>
    <property type="match status" value="1"/>
</dbReference>
<evidence type="ECO:0000313" key="5">
    <source>
        <dbReference type="Proteomes" id="UP000248326"/>
    </source>
</evidence>
<evidence type="ECO:0000256" key="2">
    <source>
        <dbReference type="ARBA" id="ARBA00022679"/>
    </source>
</evidence>
<dbReference type="InterPro" id="IPR050087">
    <property type="entry name" value="AON_synthase_class-II"/>
</dbReference>
<dbReference type="InterPro" id="IPR015424">
    <property type="entry name" value="PyrdxlP-dep_Trfase"/>
</dbReference>
<keyword evidence="5" id="KW-1185">Reference proteome</keyword>
<dbReference type="AlphaFoldDB" id="A0A318S9S0"/>
<dbReference type="SUPFAM" id="SSF53383">
    <property type="entry name" value="PLP-dependent transferases"/>
    <property type="match status" value="1"/>
</dbReference>
<dbReference type="GO" id="GO:0016740">
    <property type="term" value="F:transferase activity"/>
    <property type="evidence" value="ECO:0007669"/>
    <property type="project" value="UniProtKB-KW"/>
</dbReference>
<dbReference type="Gene3D" id="3.40.640.10">
    <property type="entry name" value="Type I PLP-dependent aspartate aminotransferase-like (Major domain)"/>
    <property type="match status" value="1"/>
</dbReference>
<organism evidence="4 5">
    <name type="scientific">Deinococcus yavapaiensis KR-236</name>
    <dbReference type="NCBI Taxonomy" id="694435"/>
    <lineage>
        <taxon>Bacteria</taxon>
        <taxon>Thermotogati</taxon>
        <taxon>Deinococcota</taxon>
        <taxon>Deinococci</taxon>
        <taxon>Deinococcales</taxon>
        <taxon>Deinococcaceae</taxon>
        <taxon>Deinococcus</taxon>
    </lineage>
</organism>